<feature type="compositionally biased region" description="Acidic residues" evidence="1">
    <location>
        <begin position="80"/>
        <end position="94"/>
    </location>
</feature>
<protein>
    <recommendedName>
        <fullName evidence="5">Secreted protein</fullName>
    </recommendedName>
</protein>
<dbReference type="VEuPathDB" id="VectorBase:GMOY007420"/>
<organism evidence="3 4">
    <name type="scientific">Glossina morsitans morsitans</name>
    <name type="common">Savannah tsetse fly</name>
    <dbReference type="NCBI Taxonomy" id="37546"/>
    <lineage>
        <taxon>Eukaryota</taxon>
        <taxon>Metazoa</taxon>
        <taxon>Ecdysozoa</taxon>
        <taxon>Arthropoda</taxon>
        <taxon>Hexapoda</taxon>
        <taxon>Insecta</taxon>
        <taxon>Pterygota</taxon>
        <taxon>Neoptera</taxon>
        <taxon>Endopterygota</taxon>
        <taxon>Diptera</taxon>
        <taxon>Brachycera</taxon>
        <taxon>Muscomorpha</taxon>
        <taxon>Hippoboscoidea</taxon>
        <taxon>Glossinidae</taxon>
        <taxon>Glossina</taxon>
    </lineage>
</organism>
<proteinExistence type="predicted"/>
<dbReference type="Proteomes" id="UP000092444">
    <property type="component" value="Unassembled WGS sequence"/>
</dbReference>
<reference evidence="3" key="1">
    <citation type="submission" date="2020-05" db="UniProtKB">
        <authorList>
            <consortium name="EnsemblMetazoa"/>
        </authorList>
    </citation>
    <scope>IDENTIFICATION</scope>
    <source>
        <strain evidence="3">Yale</strain>
    </source>
</reference>
<feature type="signal peptide" evidence="2">
    <location>
        <begin position="1"/>
        <end position="19"/>
    </location>
</feature>
<keyword evidence="2" id="KW-0732">Signal</keyword>
<dbReference type="EnsemblMetazoa" id="GMOY007420-RA">
    <property type="protein sequence ID" value="GMOY007420-PA"/>
    <property type="gene ID" value="GMOY007420"/>
</dbReference>
<name>A0A1B0ETN0_GLOMM</name>
<accession>A0A1B0ETN0</accession>
<evidence type="ECO:0000256" key="1">
    <source>
        <dbReference type="SAM" id="MobiDB-lite"/>
    </source>
</evidence>
<evidence type="ECO:0000313" key="4">
    <source>
        <dbReference type="Proteomes" id="UP000092444"/>
    </source>
</evidence>
<evidence type="ECO:0008006" key="5">
    <source>
        <dbReference type="Google" id="ProtNLM"/>
    </source>
</evidence>
<dbReference type="AlphaFoldDB" id="A0A1B0ETN0"/>
<sequence length="94" mass="10337">MKFQAIFFFLFAILVISQARPHQSGLEHDEQKSVDSPSSDPQNPCATALMPPFEDNVANDEPSIDSMPSEGDDTSTGASMDDESYMTLDDDCCR</sequence>
<keyword evidence="4" id="KW-1185">Reference proteome</keyword>
<feature type="region of interest" description="Disordered" evidence="1">
    <location>
        <begin position="21"/>
        <end position="94"/>
    </location>
</feature>
<feature type="chain" id="PRO_5008407013" description="Secreted protein" evidence="2">
    <location>
        <begin position="20"/>
        <end position="94"/>
    </location>
</feature>
<evidence type="ECO:0000256" key="2">
    <source>
        <dbReference type="SAM" id="SignalP"/>
    </source>
</evidence>
<dbReference type="EMBL" id="CCAG010001699">
    <property type="status" value="NOT_ANNOTATED_CDS"/>
    <property type="molecule type" value="Genomic_DNA"/>
</dbReference>
<evidence type="ECO:0000313" key="3">
    <source>
        <dbReference type="EnsemblMetazoa" id="GMOY007420-PA"/>
    </source>
</evidence>
<feature type="compositionally biased region" description="Polar residues" evidence="1">
    <location>
        <begin position="34"/>
        <end position="45"/>
    </location>
</feature>